<evidence type="ECO:0000313" key="8">
    <source>
        <dbReference type="Proteomes" id="UP000035681"/>
    </source>
</evidence>
<comment type="similarity">
    <text evidence="2">Belongs to the monovalent cation:proton antiporter 1 (CPA1) transporter (TC 2.A.36) family.</text>
</comment>
<name>A0A0K0E1W5_STRER</name>
<feature type="transmembrane region" description="Helical" evidence="6">
    <location>
        <begin position="418"/>
        <end position="442"/>
    </location>
</feature>
<feature type="transmembrane region" description="Helical" evidence="6">
    <location>
        <begin position="454"/>
        <end position="477"/>
    </location>
</feature>
<evidence type="ECO:0000313" key="9">
    <source>
        <dbReference type="WBParaSite" id="SSTP_0000348300.1"/>
    </source>
</evidence>
<sequence>MNRYSSSVKNTFLNVINNRAFNVILTSIIIFLSIYILIVGFFHRSLIHPLTDIDTPPTDESSTIVNENELIEDIQESTIQTIISLFFLWFISLIASKIFRSIYLPALIGCLIVGILFRNLEIFKEFLSIDIFWADTIRYISFIIILIRCGIGLDSISLRSHWLLCGSIGIISVIFETITIVCVSYFIFHIPFALSILLGFTVAAVSPAVTVPTMIHLQEKGRGTENGVPTIVLVSSSIDNLFCITAINLAISIIFRRTDSLSYTLMRVPVEIAIGALVGIILGLILRHLPKSDSTVVHFTRTVLLVTVSFALSYGCRAIYCEIAGPLAVLLMSIVVSMRWKADNNEMTRVEENAFAHAWRLVFEPLLFALIGYNFVIGDLNGDIILIGLAVIVIGVVGRIIIVFLITLFSHFTMSEKVFTAFCFMPKATVQAALAPVVYQFLLVDLDWNTHASFFISTCIIAIIITAPLGQIVIRLFGYLLLSKFKIDPFGIKNPSKAFEPNHFMNEINAGLGDNMQTVQNEVLSVLNGAKSTVQPLSSSPYKMIPKPIIPNNTIDYHKQQYITPSTSFPEINNSSYQEFRERRLAELRNKNEIIRSEYVTESTKQTKF</sequence>
<evidence type="ECO:0000313" key="10">
    <source>
        <dbReference type="WBParaSite" id="TCONS_00016910.p1"/>
    </source>
</evidence>
<feature type="transmembrane region" description="Helical" evidence="6">
    <location>
        <begin position="227"/>
        <end position="255"/>
    </location>
</feature>
<reference evidence="9" key="1">
    <citation type="submission" date="2015-08" db="UniProtKB">
        <authorList>
            <consortium name="WormBaseParasite"/>
        </authorList>
    </citation>
    <scope>IDENTIFICATION</scope>
</reference>
<comment type="subcellular location">
    <subcellularLocation>
        <location evidence="1">Membrane</location>
        <topology evidence="1">Multi-pass membrane protein</topology>
    </subcellularLocation>
</comment>
<evidence type="ECO:0000256" key="4">
    <source>
        <dbReference type="ARBA" id="ARBA00022989"/>
    </source>
</evidence>
<feature type="transmembrane region" description="Helical" evidence="6">
    <location>
        <begin position="361"/>
        <end position="378"/>
    </location>
</feature>
<evidence type="ECO:0000256" key="3">
    <source>
        <dbReference type="ARBA" id="ARBA00022692"/>
    </source>
</evidence>
<dbReference type="GO" id="GO:0015297">
    <property type="term" value="F:antiporter activity"/>
    <property type="evidence" value="ECO:0007669"/>
    <property type="project" value="InterPro"/>
</dbReference>
<dbReference type="Pfam" id="PF00999">
    <property type="entry name" value="Na_H_Exchanger"/>
    <property type="match status" value="1"/>
</dbReference>
<dbReference type="Proteomes" id="UP000035681">
    <property type="component" value="Unplaced"/>
</dbReference>
<dbReference type="Gene3D" id="1.20.1530.20">
    <property type="match status" value="1"/>
</dbReference>
<organism evidence="9">
    <name type="scientific">Strongyloides stercoralis</name>
    <name type="common">Threadworm</name>
    <dbReference type="NCBI Taxonomy" id="6248"/>
    <lineage>
        <taxon>Eukaryota</taxon>
        <taxon>Metazoa</taxon>
        <taxon>Ecdysozoa</taxon>
        <taxon>Nematoda</taxon>
        <taxon>Chromadorea</taxon>
        <taxon>Rhabditida</taxon>
        <taxon>Tylenchina</taxon>
        <taxon>Panagrolaimomorpha</taxon>
        <taxon>Strongyloidoidea</taxon>
        <taxon>Strongyloididae</taxon>
        <taxon>Strongyloides</taxon>
    </lineage>
</organism>
<feature type="transmembrane region" description="Helical" evidence="6">
    <location>
        <begin position="267"/>
        <end position="286"/>
    </location>
</feature>
<keyword evidence="4 6" id="KW-1133">Transmembrane helix</keyword>
<evidence type="ECO:0000256" key="6">
    <source>
        <dbReference type="SAM" id="Phobius"/>
    </source>
</evidence>
<feature type="transmembrane region" description="Helical" evidence="6">
    <location>
        <begin position="102"/>
        <end position="120"/>
    </location>
</feature>
<dbReference type="WBParaSite" id="SSTP_0000348300.1">
    <property type="protein sequence ID" value="SSTP_0000348300.1"/>
    <property type="gene ID" value="SSTP_0000348300"/>
</dbReference>
<feature type="transmembrane region" description="Helical" evidence="6">
    <location>
        <begin position="163"/>
        <end position="188"/>
    </location>
</feature>
<dbReference type="GO" id="GO:0016020">
    <property type="term" value="C:membrane"/>
    <property type="evidence" value="ECO:0007669"/>
    <property type="project" value="UniProtKB-SubCell"/>
</dbReference>
<feature type="transmembrane region" description="Helical" evidence="6">
    <location>
        <begin position="298"/>
        <end position="317"/>
    </location>
</feature>
<evidence type="ECO:0000256" key="2">
    <source>
        <dbReference type="ARBA" id="ARBA00007367"/>
    </source>
</evidence>
<evidence type="ECO:0000256" key="5">
    <source>
        <dbReference type="ARBA" id="ARBA00023136"/>
    </source>
</evidence>
<dbReference type="WBParaSite" id="TCONS_00016910.p1">
    <property type="protein sequence ID" value="TCONS_00016910.p1"/>
    <property type="gene ID" value="XLOC_011570"/>
</dbReference>
<dbReference type="GO" id="GO:1902600">
    <property type="term" value="P:proton transmembrane transport"/>
    <property type="evidence" value="ECO:0007669"/>
    <property type="project" value="InterPro"/>
</dbReference>
<evidence type="ECO:0000259" key="7">
    <source>
        <dbReference type="Pfam" id="PF00999"/>
    </source>
</evidence>
<accession>A0A0K0E1W5</accession>
<feature type="transmembrane region" description="Helical" evidence="6">
    <location>
        <begin position="132"/>
        <end position="151"/>
    </location>
</feature>
<feature type="domain" description="Cation/H+ exchanger transmembrane" evidence="7">
    <location>
        <begin position="93"/>
        <end position="469"/>
    </location>
</feature>
<dbReference type="PANTHER" id="PTHR31102">
    <property type="match status" value="1"/>
</dbReference>
<keyword evidence="3 6" id="KW-0812">Transmembrane</keyword>
<dbReference type="STRING" id="6248.A0A0K0E1W5"/>
<dbReference type="InterPro" id="IPR006153">
    <property type="entry name" value="Cation/H_exchanger_TM"/>
</dbReference>
<dbReference type="InterPro" id="IPR038770">
    <property type="entry name" value="Na+/solute_symporter_sf"/>
</dbReference>
<proteinExistence type="inferred from homology"/>
<evidence type="ECO:0000256" key="1">
    <source>
        <dbReference type="ARBA" id="ARBA00004141"/>
    </source>
</evidence>
<keyword evidence="5 6" id="KW-0472">Membrane</keyword>
<feature type="transmembrane region" description="Helical" evidence="6">
    <location>
        <begin position="20"/>
        <end position="42"/>
    </location>
</feature>
<dbReference type="AlphaFoldDB" id="A0A0K0E1W5"/>
<feature type="transmembrane region" description="Helical" evidence="6">
    <location>
        <begin position="384"/>
        <end position="406"/>
    </location>
</feature>
<dbReference type="PANTHER" id="PTHR31102:SF1">
    <property type="entry name" value="CATION_H+ EXCHANGER DOMAIN-CONTAINING PROTEIN"/>
    <property type="match status" value="1"/>
</dbReference>
<feature type="transmembrane region" description="Helical" evidence="6">
    <location>
        <begin position="194"/>
        <end position="215"/>
    </location>
</feature>
<dbReference type="InterPro" id="IPR051843">
    <property type="entry name" value="CPA1_transporter"/>
</dbReference>
<feature type="transmembrane region" description="Helical" evidence="6">
    <location>
        <begin position="323"/>
        <end position="340"/>
    </location>
</feature>
<protein>
    <submittedName>
        <fullName evidence="9 10">Na_H_Exchanger domain-containing protein</fullName>
    </submittedName>
</protein>
<keyword evidence="8" id="KW-1185">Reference proteome</keyword>